<reference evidence="1" key="1">
    <citation type="submission" date="2019-03" db="EMBL/GenBank/DDBJ databases">
        <authorList>
            <person name="Hao L."/>
        </authorList>
    </citation>
    <scope>NUCLEOTIDE SEQUENCE</scope>
</reference>
<protein>
    <recommendedName>
        <fullName evidence="2">DUF465 domain-containing protein</fullName>
    </recommendedName>
</protein>
<evidence type="ECO:0000313" key="1">
    <source>
        <dbReference type="EMBL" id="VFU15366.1"/>
    </source>
</evidence>
<dbReference type="InterPro" id="IPR038444">
    <property type="entry name" value="DUF465_sf"/>
</dbReference>
<organism evidence="1">
    <name type="scientific">anaerobic digester metagenome</name>
    <dbReference type="NCBI Taxonomy" id="1263854"/>
    <lineage>
        <taxon>unclassified sequences</taxon>
        <taxon>metagenomes</taxon>
        <taxon>ecological metagenomes</taxon>
    </lineage>
</organism>
<dbReference type="Gene3D" id="6.10.280.50">
    <property type="match status" value="1"/>
</dbReference>
<dbReference type="EMBL" id="CAADRM010000105">
    <property type="protein sequence ID" value="VFU15366.1"/>
    <property type="molecule type" value="Genomic_DNA"/>
</dbReference>
<sequence>MEETELQMIRRLIPKNKELKKLWDEHLEYEEKLEQLNKRRYLSTEEEIRRKEIQKLKLRGKDRIEEILRSYRENVDSY</sequence>
<dbReference type="AlphaFoldDB" id="A0A485M1B3"/>
<proteinExistence type="predicted"/>
<evidence type="ECO:0008006" key="2">
    <source>
        <dbReference type="Google" id="ProtNLM"/>
    </source>
</evidence>
<name>A0A485M1B3_9ZZZZ</name>
<accession>A0A485M1B3</accession>
<gene>
    <name evidence="1" type="ORF">SCFA_410029</name>
</gene>